<dbReference type="InterPro" id="IPR036249">
    <property type="entry name" value="Thioredoxin-like_sf"/>
</dbReference>
<feature type="transmembrane region" description="Helical" evidence="2">
    <location>
        <begin position="349"/>
        <end position="376"/>
    </location>
</feature>
<feature type="transmembrane region" description="Helical" evidence="2">
    <location>
        <begin position="555"/>
        <end position="573"/>
    </location>
</feature>
<dbReference type="EMBL" id="DSVQ01000012">
    <property type="protein sequence ID" value="HGT38712.1"/>
    <property type="molecule type" value="Genomic_DNA"/>
</dbReference>
<keyword evidence="2" id="KW-1133">Transmembrane helix</keyword>
<accession>A0A7C4LJN5</accession>
<feature type="transmembrane region" description="Helical" evidence="2">
    <location>
        <begin position="474"/>
        <end position="499"/>
    </location>
</feature>
<keyword evidence="2" id="KW-0812">Transmembrane</keyword>
<evidence type="ECO:0000256" key="1">
    <source>
        <dbReference type="SAM" id="MobiDB-lite"/>
    </source>
</evidence>
<keyword evidence="2" id="KW-0472">Membrane</keyword>
<dbReference type="SUPFAM" id="SSF52833">
    <property type="entry name" value="Thioredoxin-like"/>
    <property type="match status" value="1"/>
</dbReference>
<comment type="caution">
    <text evidence="3">The sequence shown here is derived from an EMBL/GenBank/DDBJ whole genome shotgun (WGS) entry which is preliminary data.</text>
</comment>
<feature type="compositionally biased region" description="Low complexity" evidence="1">
    <location>
        <begin position="309"/>
        <end position="328"/>
    </location>
</feature>
<sequence length="580" mass="64168">MRPHAGRKGRTGHPERRNRQMGFARWSGELLMLGLLLAAPRSLPAETRCAVLEVFLRGDAERSQAARAFIEKTYSGRKGLVLAMRDVTAKESDLDRYWKLAEHFQVDKPGLPAFYVSSRFEFGWDAAKSPARLEEALTVEVFVRQGCSRCAAARPVIFQQLAPRYPGYRFVERDVGQSAEARQRLQELSNRYRVQAASVPALHLCGKLLVGFYDAATSFRQWDDVLKGATIACPAEKTTSRETFRGDKFFHVADRAVPSGWSLWTATAWAEERPERTSPPASAAELPPEVPPADVASAIPVDAPPPRPSRSLPPEVPAETAPSPEPEPAATVGDVVHLPFFGAVNWRAWGLPLFTLAVGLVDGFNPCAMWVLLFLLSLLVNLQDRWKILTVAGTFVAISGAAYYAFMAAWLQVAQWFALLRPVQMLLGMMGVCIGSIHVKDFFAFKRGLTLSIPESAKPTIYERTRRILHAETVLSALAGAAILAVLVNFLELLCTAGLPAMYTSILTLQQMPVWQNHLYLLLYIAAYMFDDSLMVAAVVITLGKYKLQERGGRILKLISGLVILALGLVLLLKPEWLQL</sequence>
<dbReference type="AlphaFoldDB" id="A0A7C4LJN5"/>
<feature type="transmembrane region" description="Helical" evidence="2">
    <location>
        <begin position="519"/>
        <end position="543"/>
    </location>
</feature>
<dbReference type="PROSITE" id="PS51354">
    <property type="entry name" value="GLUTAREDOXIN_2"/>
    <property type="match status" value="1"/>
</dbReference>
<feature type="compositionally biased region" description="Low complexity" evidence="1">
    <location>
        <begin position="278"/>
        <end position="296"/>
    </location>
</feature>
<name>A0A7C4LJN5_9PLAN</name>
<dbReference type="Gene3D" id="3.40.30.10">
    <property type="entry name" value="Glutaredoxin"/>
    <property type="match status" value="1"/>
</dbReference>
<gene>
    <name evidence="3" type="ORF">ENS64_05545</name>
</gene>
<feature type="transmembrane region" description="Helical" evidence="2">
    <location>
        <begin position="388"/>
        <end position="410"/>
    </location>
</feature>
<feature type="region of interest" description="Disordered" evidence="1">
    <location>
        <begin position="271"/>
        <end position="328"/>
    </location>
</feature>
<proteinExistence type="predicted"/>
<feature type="transmembrane region" description="Helical" evidence="2">
    <location>
        <begin position="416"/>
        <end position="437"/>
    </location>
</feature>
<evidence type="ECO:0000256" key="2">
    <source>
        <dbReference type="SAM" id="Phobius"/>
    </source>
</evidence>
<protein>
    <submittedName>
        <fullName evidence="3">Uncharacterized protein</fullName>
    </submittedName>
</protein>
<evidence type="ECO:0000313" key="3">
    <source>
        <dbReference type="EMBL" id="HGT38712.1"/>
    </source>
</evidence>
<reference evidence="3" key="1">
    <citation type="journal article" date="2020" name="mSystems">
        <title>Genome- and Community-Level Interaction Insights into Carbon Utilization and Element Cycling Functions of Hydrothermarchaeota in Hydrothermal Sediment.</title>
        <authorList>
            <person name="Zhou Z."/>
            <person name="Liu Y."/>
            <person name="Xu W."/>
            <person name="Pan J."/>
            <person name="Luo Z.H."/>
            <person name="Li M."/>
        </authorList>
    </citation>
    <scope>NUCLEOTIDE SEQUENCE [LARGE SCALE GENOMIC DNA]</scope>
    <source>
        <strain evidence="3">SpSt-508</strain>
    </source>
</reference>
<organism evidence="3">
    <name type="scientific">Schlesneria paludicola</name>
    <dbReference type="NCBI Taxonomy" id="360056"/>
    <lineage>
        <taxon>Bacteria</taxon>
        <taxon>Pseudomonadati</taxon>
        <taxon>Planctomycetota</taxon>
        <taxon>Planctomycetia</taxon>
        <taxon>Planctomycetales</taxon>
        <taxon>Planctomycetaceae</taxon>
        <taxon>Schlesneria</taxon>
    </lineage>
</organism>